<dbReference type="PANTHER" id="PTHR10434">
    <property type="entry name" value="1-ACYL-SN-GLYCEROL-3-PHOSPHATE ACYLTRANSFERASE"/>
    <property type="match status" value="1"/>
</dbReference>
<protein>
    <submittedName>
        <fullName evidence="4">1-acyl-sn-glycerol-3-phosphate acyltransferase</fullName>
    </submittedName>
</protein>
<keyword evidence="2 4" id="KW-0012">Acyltransferase</keyword>
<dbReference type="RefSeq" id="WP_236333307.1">
    <property type="nucleotide sequence ID" value="NZ_JAKIJS010000001.1"/>
</dbReference>
<keyword evidence="5" id="KW-1185">Reference proteome</keyword>
<evidence type="ECO:0000256" key="2">
    <source>
        <dbReference type="ARBA" id="ARBA00023315"/>
    </source>
</evidence>
<comment type="caution">
    <text evidence="4">The sequence shown here is derived from an EMBL/GenBank/DDBJ whole genome shotgun (WGS) entry which is preliminary data.</text>
</comment>
<sequence length="196" mass="21810">MRLYTLGKNLFNGIFSSGYKLKVEGLENVPKDDGVLICSNHISYLDPPLVGCSSNRTVHFMAKAELFEMPVLKKILPKVYAFPVRRGMSDKQALRKGLELLRNGEAVGLFPEGTRSKNGEIGSGLAGAGFFAMKTDAKVIPCAIIGPFKLFRSVKIVYGREIDFTELKDRKGSAKEATEKIMSEIRKLYEENKSIR</sequence>
<dbReference type="CDD" id="cd07989">
    <property type="entry name" value="LPLAT_AGPAT-like"/>
    <property type="match status" value="1"/>
</dbReference>
<evidence type="ECO:0000256" key="1">
    <source>
        <dbReference type="ARBA" id="ARBA00022679"/>
    </source>
</evidence>
<feature type="domain" description="Phospholipid/glycerol acyltransferase" evidence="3">
    <location>
        <begin position="35"/>
        <end position="147"/>
    </location>
</feature>
<organism evidence="4 5">
    <name type="scientific">Pseudalkalibacillus berkeleyi</name>
    <dbReference type="NCBI Taxonomy" id="1069813"/>
    <lineage>
        <taxon>Bacteria</taxon>
        <taxon>Bacillati</taxon>
        <taxon>Bacillota</taxon>
        <taxon>Bacilli</taxon>
        <taxon>Bacillales</taxon>
        <taxon>Fictibacillaceae</taxon>
        <taxon>Pseudalkalibacillus</taxon>
    </lineage>
</organism>
<dbReference type="SMART" id="SM00563">
    <property type="entry name" value="PlsC"/>
    <property type="match status" value="1"/>
</dbReference>
<dbReference type="GO" id="GO:0016746">
    <property type="term" value="F:acyltransferase activity"/>
    <property type="evidence" value="ECO:0007669"/>
    <property type="project" value="UniProtKB-KW"/>
</dbReference>
<dbReference type="Pfam" id="PF01553">
    <property type="entry name" value="Acyltransferase"/>
    <property type="match status" value="1"/>
</dbReference>
<evidence type="ECO:0000313" key="4">
    <source>
        <dbReference type="EMBL" id="MCF6137593.1"/>
    </source>
</evidence>
<accession>A0ABS9GXW0</accession>
<dbReference type="EMBL" id="JAKIJS010000001">
    <property type="protein sequence ID" value="MCF6137593.1"/>
    <property type="molecule type" value="Genomic_DNA"/>
</dbReference>
<gene>
    <name evidence="4" type="ORF">L2716_07615</name>
</gene>
<dbReference type="PANTHER" id="PTHR10434:SF11">
    <property type="entry name" value="1-ACYL-SN-GLYCEROL-3-PHOSPHATE ACYLTRANSFERASE"/>
    <property type="match status" value="1"/>
</dbReference>
<dbReference type="Proteomes" id="UP001649381">
    <property type="component" value="Unassembled WGS sequence"/>
</dbReference>
<evidence type="ECO:0000259" key="3">
    <source>
        <dbReference type="SMART" id="SM00563"/>
    </source>
</evidence>
<evidence type="ECO:0000313" key="5">
    <source>
        <dbReference type="Proteomes" id="UP001649381"/>
    </source>
</evidence>
<name>A0ABS9GXW0_9BACL</name>
<dbReference type="SUPFAM" id="SSF69593">
    <property type="entry name" value="Glycerol-3-phosphate (1)-acyltransferase"/>
    <property type="match status" value="1"/>
</dbReference>
<dbReference type="InterPro" id="IPR002123">
    <property type="entry name" value="Plipid/glycerol_acylTrfase"/>
</dbReference>
<reference evidence="4 5" key="1">
    <citation type="submission" date="2022-01" db="EMBL/GenBank/DDBJ databases">
        <title>Alkalihalobacillus sp. EGI L200015, a novel bacterium isolated from a salt lake sediment.</title>
        <authorList>
            <person name="Gao L."/>
            <person name="Fang B.-Z."/>
            <person name="Li W.-J."/>
        </authorList>
    </citation>
    <scope>NUCLEOTIDE SEQUENCE [LARGE SCALE GENOMIC DNA]</scope>
    <source>
        <strain evidence="4 5">KCTC 12718</strain>
    </source>
</reference>
<proteinExistence type="predicted"/>
<keyword evidence="1" id="KW-0808">Transferase</keyword>